<gene>
    <name evidence="3" type="primary">LOC100201421</name>
</gene>
<reference evidence="3" key="1">
    <citation type="submission" date="2025-08" db="UniProtKB">
        <authorList>
            <consortium name="RefSeq"/>
        </authorList>
    </citation>
    <scope>IDENTIFICATION</scope>
</reference>
<evidence type="ECO:0000313" key="2">
    <source>
        <dbReference type="Proteomes" id="UP001652625"/>
    </source>
</evidence>
<name>A0ABM4DEY7_HYDVU</name>
<dbReference type="SUPFAM" id="SSF56112">
    <property type="entry name" value="Protein kinase-like (PK-like)"/>
    <property type="match status" value="1"/>
</dbReference>
<dbReference type="Gene3D" id="1.10.510.10">
    <property type="entry name" value="Transferase(Phosphotransferase) domain 1"/>
    <property type="match status" value="1"/>
</dbReference>
<dbReference type="InterPro" id="IPR051681">
    <property type="entry name" value="Ser/Thr_Kinases-Pseudokinases"/>
</dbReference>
<dbReference type="GeneID" id="100201421"/>
<dbReference type="Proteomes" id="UP001652625">
    <property type="component" value="Chromosome 13"/>
</dbReference>
<dbReference type="PANTHER" id="PTHR44329">
    <property type="entry name" value="SERINE/THREONINE-PROTEIN KINASE TNNI3K-RELATED"/>
    <property type="match status" value="1"/>
</dbReference>
<dbReference type="Gene3D" id="3.30.200.20">
    <property type="entry name" value="Phosphorylase Kinase, domain 1"/>
    <property type="match status" value="1"/>
</dbReference>
<sequence length="541" mass="62216">MDAIIHPKSVTSCATVLLNIFKKRRNKYKPCNCCTCMCHTYESKDKNSSEMLEINDNKFFNCKCNHECHKLSNCKECEKLKQSKRQRPKKKIVKFQIQHTASMNSLTSPYKLKASMNSLTSPNRYITNTSSLTSPYKLTASTNSLPYKVCSCDKLKNTLSLCKMVHGKPCLDSLCSPVQRSLIEKNDNQERFFSPFCPENRNKSDRLSQSRTNRGRERPKSFYEWTIPFSSIELGELEALSPKGPVYRGRWHGEVMVYTRSHATSEEIEQFNNEVSLLGLIRHENVVLFMGACIEPPNLAVITSVRKGHTLYTHVHMHQTLFHFGSKFSISKQIAQGMGYLHAKGITLGKLCSKNIFLESKVKISITDYTMVRQPSVKPDYGCIPKGHLTYLSPELMKSLRKNGIYLSCSERPTYKSDVFAYGTLLYEIFLGRYPFHGVLPEIIIWKICNRHVDVLKDVEFPLIFKDLIQSCWKSELNDRPEFQDILTNMRKLNIPRSLQKKLSLSDSEAIHKQQQSNGSVNFSRQHSNSHFIRLNSCKIE</sequence>
<protein>
    <submittedName>
        <fullName evidence="3">Kinase suppressor of Ras 2</fullName>
    </submittedName>
</protein>
<feature type="domain" description="Protein kinase" evidence="1">
    <location>
        <begin position="232"/>
        <end position="493"/>
    </location>
</feature>
<keyword evidence="3" id="KW-0808">Transferase</keyword>
<evidence type="ECO:0000313" key="3">
    <source>
        <dbReference type="RefSeq" id="XP_065672961.1"/>
    </source>
</evidence>
<evidence type="ECO:0000259" key="1">
    <source>
        <dbReference type="PROSITE" id="PS50011"/>
    </source>
</evidence>
<dbReference type="PANTHER" id="PTHR44329:SF253">
    <property type="entry name" value="KINASE SUPPRESSOR OF RAS 2"/>
    <property type="match status" value="1"/>
</dbReference>
<dbReference type="InterPro" id="IPR000719">
    <property type="entry name" value="Prot_kinase_dom"/>
</dbReference>
<dbReference type="RefSeq" id="XP_065672961.1">
    <property type="nucleotide sequence ID" value="XM_065816889.1"/>
</dbReference>
<keyword evidence="3" id="KW-0418">Kinase</keyword>
<dbReference type="InterPro" id="IPR001245">
    <property type="entry name" value="Ser-Thr/Tyr_kinase_cat_dom"/>
</dbReference>
<keyword evidence="2" id="KW-1185">Reference proteome</keyword>
<dbReference type="InterPro" id="IPR011009">
    <property type="entry name" value="Kinase-like_dom_sf"/>
</dbReference>
<proteinExistence type="predicted"/>
<dbReference type="PROSITE" id="PS50011">
    <property type="entry name" value="PROTEIN_KINASE_DOM"/>
    <property type="match status" value="1"/>
</dbReference>
<dbReference type="Pfam" id="PF07714">
    <property type="entry name" value="PK_Tyr_Ser-Thr"/>
    <property type="match status" value="1"/>
</dbReference>
<accession>A0ABM4DEY7</accession>
<organism evidence="2 3">
    <name type="scientific">Hydra vulgaris</name>
    <name type="common">Hydra</name>
    <name type="synonym">Hydra attenuata</name>
    <dbReference type="NCBI Taxonomy" id="6087"/>
    <lineage>
        <taxon>Eukaryota</taxon>
        <taxon>Metazoa</taxon>
        <taxon>Cnidaria</taxon>
        <taxon>Hydrozoa</taxon>
        <taxon>Hydroidolina</taxon>
        <taxon>Anthoathecata</taxon>
        <taxon>Aplanulata</taxon>
        <taxon>Hydridae</taxon>
        <taxon>Hydra</taxon>
    </lineage>
</organism>
<dbReference type="GO" id="GO:0016301">
    <property type="term" value="F:kinase activity"/>
    <property type="evidence" value="ECO:0007669"/>
    <property type="project" value="UniProtKB-KW"/>
</dbReference>